<accession>A0ABS7JCY0</accession>
<protein>
    <submittedName>
        <fullName evidence="1">DUF1800 domain-containing protein</fullName>
    </submittedName>
</protein>
<comment type="caution">
    <text evidence="1">The sequence shown here is derived from an EMBL/GenBank/DDBJ whole genome shotgun (WGS) entry which is preliminary data.</text>
</comment>
<dbReference type="InterPro" id="IPR014917">
    <property type="entry name" value="DUF1800"/>
</dbReference>
<dbReference type="RefSeq" id="WP_221560128.1">
    <property type="nucleotide sequence ID" value="NZ_JAIGNO010000014.1"/>
</dbReference>
<sequence length="477" mass="52742">MTDAAIALNRFGLGYRRGSPTPDNPRRWLLAQLERYDPVPPELAGRQNGATILTDLYRNIVERRRLMRQGSGKDMAMEGMESAEDMRDDPQLAEVRRNIREGRQVMIADIGRRMRIAVASQAPFAERLVHFWSNHFAVSAGRVQVASVAGSHEFEAIRPHIGGTFAELLKSAALHPAMLTYLDQAQSFGPSSPLMQRRRNRPNVRQGGLNENLAREILELHTLGVNGGYGQEDVREFAKALTGWTLSARRKGRRAIDISPGVVFFPPLHEPGQPRILGKTYAQEGHRKALAVLDDLSAHPATARYVATKLARHFAGDMPPEPLVDRLAANFLETGGNLPALYRTLVESPEAWAPEPQKFRQPIEWATAALRATVEELPDDRRLAGMLRELGQLPWAPPSPAGYDDIAASWAGPDALVRRVEVAERMARNLPARDVEALAQSMFPGALSPKTGQAIARAESGEQAMALLLVAPEMMRR</sequence>
<reference evidence="1 2" key="1">
    <citation type="submission" date="2021-08" db="EMBL/GenBank/DDBJ databases">
        <title>Comparative Genomics Analysis of the Genus Qipengyuania Reveals Extensive Genetic Diversity and Metabolic Versatility, Including the Description of Fifteen Novel Species.</title>
        <authorList>
            <person name="Liu Y."/>
        </authorList>
    </citation>
    <scope>NUCLEOTIDE SEQUENCE [LARGE SCALE GENOMIC DNA]</scope>
    <source>
        <strain evidence="1 2">6D47A</strain>
    </source>
</reference>
<dbReference type="EMBL" id="JAIGNO010000014">
    <property type="protein sequence ID" value="MBX7483810.1"/>
    <property type="molecule type" value="Genomic_DNA"/>
</dbReference>
<organism evidence="1 2">
    <name type="scientific">Qipengyuania qiaonensis</name>
    <dbReference type="NCBI Taxonomy" id="2867240"/>
    <lineage>
        <taxon>Bacteria</taxon>
        <taxon>Pseudomonadati</taxon>
        <taxon>Pseudomonadota</taxon>
        <taxon>Alphaproteobacteria</taxon>
        <taxon>Sphingomonadales</taxon>
        <taxon>Erythrobacteraceae</taxon>
        <taxon>Qipengyuania</taxon>
    </lineage>
</organism>
<name>A0ABS7JCY0_9SPHN</name>
<dbReference type="Proteomes" id="UP000755104">
    <property type="component" value="Unassembled WGS sequence"/>
</dbReference>
<gene>
    <name evidence="1" type="ORF">K3174_14865</name>
</gene>
<evidence type="ECO:0000313" key="1">
    <source>
        <dbReference type="EMBL" id="MBX7483810.1"/>
    </source>
</evidence>
<proteinExistence type="predicted"/>
<evidence type="ECO:0000313" key="2">
    <source>
        <dbReference type="Proteomes" id="UP000755104"/>
    </source>
</evidence>
<dbReference type="Pfam" id="PF08811">
    <property type="entry name" value="DUF1800"/>
    <property type="match status" value="1"/>
</dbReference>
<keyword evidence="2" id="KW-1185">Reference proteome</keyword>